<evidence type="ECO:0000313" key="2">
    <source>
        <dbReference type="WBParaSite" id="SVE_1454100.1"/>
    </source>
</evidence>
<reference evidence="2" key="2">
    <citation type="submission" date="2015-08" db="UniProtKB">
        <authorList>
            <consortium name="WormBaseParasite"/>
        </authorList>
    </citation>
    <scope>IDENTIFICATION</scope>
</reference>
<keyword evidence="1" id="KW-1185">Reference proteome</keyword>
<accession>A0A0K0FT07</accession>
<dbReference type="AlphaFoldDB" id="A0A0K0FT07"/>
<evidence type="ECO:0000313" key="1">
    <source>
        <dbReference type="Proteomes" id="UP000035680"/>
    </source>
</evidence>
<organism evidence="1 2">
    <name type="scientific">Strongyloides venezuelensis</name>
    <name type="common">Threadworm</name>
    <dbReference type="NCBI Taxonomy" id="75913"/>
    <lineage>
        <taxon>Eukaryota</taxon>
        <taxon>Metazoa</taxon>
        <taxon>Ecdysozoa</taxon>
        <taxon>Nematoda</taxon>
        <taxon>Chromadorea</taxon>
        <taxon>Rhabditida</taxon>
        <taxon>Tylenchina</taxon>
        <taxon>Panagrolaimomorpha</taxon>
        <taxon>Strongyloidoidea</taxon>
        <taxon>Strongyloididae</taxon>
        <taxon>Strongyloides</taxon>
    </lineage>
</organism>
<name>A0A0K0FT07_STRVS</name>
<sequence>MPKKIQVSILSEEQNKILSDLNTKFEENFNIVFEKLTSKNKVFTKTGEVAIKNELIRYRILRDRMNNCSNNINMLVSDLKHCMEFEDL</sequence>
<dbReference type="Proteomes" id="UP000035680">
    <property type="component" value="Unassembled WGS sequence"/>
</dbReference>
<protein>
    <submittedName>
        <fullName evidence="2">Uncharacterized protein</fullName>
    </submittedName>
</protein>
<proteinExistence type="predicted"/>
<dbReference type="WBParaSite" id="SVE_1454100.1">
    <property type="protein sequence ID" value="SVE_1454100.1"/>
    <property type="gene ID" value="SVE_1454100"/>
</dbReference>
<reference evidence="1" key="1">
    <citation type="submission" date="2014-07" db="EMBL/GenBank/DDBJ databases">
        <authorList>
            <person name="Martin A.A"/>
            <person name="De Silva N."/>
        </authorList>
    </citation>
    <scope>NUCLEOTIDE SEQUENCE</scope>
</reference>